<dbReference type="GO" id="GO:0000981">
    <property type="term" value="F:DNA-binding transcription factor activity, RNA polymerase II-specific"/>
    <property type="evidence" value="ECO:0007669"/>
    <property type="project" value="TreeGrafter"/>
</dbReference>
<dbReference type="RefSeq" id="XP_022664050.1">
    <property type="nucleotide sequence ID" value="XM_022808315.1"/>
</dbReference>
<dbReference type="AlphaFoldDB" id="A0A7M7KAL9"/>
<dbReference type="PROSITE" id="PS00028">
    <property type="entry name" value="ZINC_FINGER_C2H2_1"/>
    <property type="match status" value="2"/>
</dbReference>
<evidence type="ECO:0000256" key="2">
    <source>
        <dbReference type="ARBA" id="ARBA00022771"/>
    </source>
</evidence>
<dbReference type="InterPro" id="IPR036236">
    <property type="entry name" value="Znf_C2H2_sf"/>
</dbReference>
<feature type="domain" description="C2H2-type" evidence="6">
    <location>
        <begin position="174"/>
        <end position="201"/>
    </location>
</feature>
<feature type="compositionally biased region" description="Low complexity" evidence="5">
    <location>
        <begin position="353"/>
        <end position="368"/>
    </location>
</feature>
<dbReference type="PANTHER" id="PTHR23235:SF120">
    <property type="entry name" value="KRUPPEL-LIKE FACTOR 15"/>
    <property type="match status" value="1"/>
</dbReference>
<dbReference type="PROSITE" id="PS50157">
    <property type="entry name" value="ZINC_FINGER_C2H2_2"/>
    <property type="match status" value="2"/>
</dbReference>
<feature type="region of interest" description="Disordered" evidence="5">
    <location>
        <begin position="70"/>
        <end position="89"/>
    </location>
</feature>
<dbReference type="GO" id="GO:0000978">
    <property type="term" value="F:RNA polymerase II cis-regulatory region sequence-specific DNA binding"/>
    <property type="evidence" value="ECO:0007669"/>
    <property type="project" value="TreeGrafter"/>
</dbReference>
<dbReference type="SMART" id="SM00355">
    <property type="entry name" value="ZnF_C2H2"/>
    <property type="match status" value="2"/>
</dbReference>
<dbReference type="GeneID" id="111251607"/>
<dbReference type="EnsemblMetazoa" id="XM_022808316">
    <property type="protein sequence ID" value="XP_022664051"/>
    <property type="gene ID" value="LOC111251607"/>
</dbReference>
<dbReference type="SUPFAM" id="SSF57667">
    <property type="entry name" value="beta-beta-alpha zinc fingers"/>
    <property type="match status" value="1"/>
</dbReference>
<dbReference type="Pfam" id="PF13894">
    <property type="entry name" value="zf-C2H2_4"/>
    <property type="match status" value="1"/>
</dbReference>
<evidence type="ECO:0000256" key="1">
    <source>
        <dbReference type="ARBA" id="ARBA00022723"/>
    </source>
</evidence>
<dbReference type="Pfam" id="PF00096">
    <property type="entry name" value="zf-C2H2"/>
    <property type="match status" value="1"/>
</dbReference>
<feature type="compositionally biased region" description="Low complexity" evidence="5">
    <location>
        <begin position="147"/>
        <end position="160"/>
    </location>
</feature>
<name>A0A7M7KAL9_VARDE</name>
<evidence type="ECO:0000256" key="4">
    <source>
        <dbReference type="PROSITE-ProRule" id="PRU00042"/>
    </source>
</evidence>
<evidence type="ECO:0000256" key="3">
    <source>
        <dbReference type="ARBA" id="ARBA00022833"/>
    </source>
</evidence>
<sequence length="368" mass="38119">MRPGAVIIAASSSSTKPAVTRNELKRISLRLKQGVLNLATSMKYHLKDSRKTSMTVPTAAIQTITTAAAAASTGGPPSSSTVVPGPPQTSSGVAAAAVAAVVPLVTATVLVPKPNQATVVPQSSLHAHPVQTVQAVQVVQAGQAGPGYYQVSGGPDSPQSGGSGGSGGTPVKASACPYCFKSFFDRSTMKRHMKRHFADRETYDCVACSKSFTRKDKLRDHLKSARHILTVFGPNALPAGNERPTEAAHSPSSASSPEHPGPSSDALSSLPQTEREIVRFMEKLRTMGKLEGLPMDAAGPLQQLATTGSVFNGNVIGANNGTMGVSDTEGDDQEDEAEGDAAPENNDDRVPESVESPPLSVSPANESS</sequence>
<feature type="domain" description="C2H2-type" evidence="6">
    <location>
        <begin position="203"/>
        <end position="227"/>
    </location>
</feature>
<evidence type="ECO:0000313" key="7">
    <source>
        <dbReference type="EnsemblMetazoa" id="XP_022664050"/>
    </source>
</evidence>
<dbReference type="Proteomes" id="UP000594260">
    <property type="component" value="Unplaced"/>
</dbReference>
<dbReference type="EnsemblMetazoa" id="XM_022808315">
    <property type="protein sequence ID" value="XP_022664050"/>
    <property type="gene ID" value="LOC111251607"/>
</dbReference>
<keyword evidence="3" id="KW-0862">Zinc</keyword>
<feature type="region of interest" description="Disordered" evidence="5">
    <location>
        <begin position="147"/>
        <end position="168"/>
    </location>
</feature>
<dbReference type="InParanoid" id="A0A7M7KAL9"/>
<dbReference type="RefSeq" id="XP_022664051.1">
    <property type="nucleotide sequence ID" value="XM_022808316.1"/>
</dbReference>
<proteinExistence type="predicted"/>
<keyword evidence="1" id="KW-0479">Metal-binding</keyword>
<dbReference type="PANTHER" id="PTHR23235">
    <property type="entry name" value="KRUEPPEL-LIKE TRANSCRIPTION FACTOR"/>
    <property type="match status" value="1"/>
</dbReference>
<dbReference type="GO" id="GO:0008270">
    <property type="term" value="F:zinc ion binding"/>
    <property type="evidence" value="ECO:0007669"/>
    <property type="project" value="UniProtKB-KW"/>
</dbReference>
<feature type="compositionally biased region" description="Acidic residues" evidence="5">
    <location>
        <begin position="328"/>
        <end position="341"/>
    </location>
</feature>
<dbReference type="EnsemblMetazoa" id="XM_022808318">
    <property type="protein sequence ID" value="XP_022664053"/>
    <property type="gene ID" value="LOC111251607"/>
</dbReference>
<dbReference type="EnsemblMetazoa" id="XM_022808317">
    <property type="protein sequence ID" value="XP_022664052"/>
    <property type="gene ID" value="LOC111251607"/>
</dbReference>
<dbReference type="OrthoDB" id="6410631at2759"/>
<dbReference type="Gene3D" id="3.30.160.60">
    <property type="entry name" value="Classic Zinc Finger"/>
    <property type="match status" value="1"/>
</dbReference>
<feature type="region of interest" description="Disordered" evidence="5">
    <location>
        <begin position="320"/>
        <end position="368"/>
    </location>
</feature>
<evidence type="ECO:0000313" key="8">
    <source>
        <dbReference type="Proteomes" id="UP000594260"/>
    </source>
</evidence>
<feature type="compositionally biased region" description="Low complexity" evidence="5">
    <location>
        <begin position="247"/>
        <end position="264"/>
    </location>
</feature>
<dbReference type="InterPro" id="IPR013087">
    <property type="entry name" value="Znf_C2H2_type"/>
</dbReference>
<dbReference type="KEGG" id="vde:111251607"/>
<keyword evidence="8" id="KW-1185">Reference proteome</keyword>
<keyword evidence="2 4" id="KW-0863">Zinc-finger</keyword>
<accession>A0A7M7KAL9</accession>
<dbReference type="RefSeq" id="XP_022664053.1">
    <property type="nucleotide sequence ID" value="XM_022808318.1"/>
</dbReference>
<dbReference type="RefSeq" id="XP_022664052.1">
    <property type="nucleotide sequence ID" value="XM_022808317.1"/>
</dbReference>
<reference evidence="7" key="1">
    <citation type="submission" date="2021-01" db="UniProtKB">
        <authorList>
            <consortium name="EnsemblMetazoa"/>
        </authorList>
    </citation>
    <scope>IDENTIFICATION</scope>
</reference>
<protein>
    <recommendedName>
        <fullName evidence="6">C2H2-type domain-containing protein</fullName>
    </recommendedName>
</protein>
<evidence type="ECO:0000259" key="6">
    <source>
        <dbReference type="PROSITE" id="PS50157"/>
    </source>
</evidence>
<evidence type="ECO:0000256" key="5">
    <source>
        <dbReference type="SAM" id="MobiDB-lite"/>
    </source>
</evidence>
<feature type="region of interest" description="Disordered" evidence="5">
    <location>
        <begin position="233"/>
        <end position="272"/>
    </location>
</feature>
<organism evidence="7 8">
    <name type="scientific">Varroa destructor</name>
    <name type="common">Honeybee mite</name>
    <dbReference type="NCBI Taxonomy" id="109461"/>
    <lineage>
        <taxon>Eukaryota</taxon>
        <taxon>Metazoa</taxon>
        <taxon>Ecdysozoa</taxon>
        <taxon>Arthropoda</taxon>
        <taxon>Chelicerata</taxon>
        <taxon>Arachnida</taxon>
        <taxon>Acari</taxon>
        <taxon>Parasitiformes</taxon>
        <taxon>Mesostigmata</taxon>
        <taxon>Gamasina</taxon>
        <taxon>Dermanyssoidea</taxon>
        <taxon>Varroidae</taxon>
        <taxon>Varroa</taxon>
    </lineage>
</organism>